<keyword evidence="3" id="KW-0946">Virion</keyword>
<dbReference type="Pfam" id="PF13884">
    <property type="entry name" value="Peptidase_S74"/>
    <property type="match status" value="1"/>
</dbReference>
<keyword evidence="2" id="KW-1227">Viral tail protein</keyword>
<dbReference type="GeneID" id="26644304"/>
<evidence type="ECO:0000256" key="4">
    <source>
        <dbReference type="SAM" id="Coils"/>
    </source>
</evidence>
<sequence>MPFGALISVAQKTHKTGATMADVIITPWIDAGDPNGLKYSMNRFQCDGVANVFSINFAGVAPGYLDRGHIKFYVITAADGTKTDAAVVPSGAFQSDTHIKLEATPGVPYPTGKWVVIYRDTPKSQPIVNFTDGAVINEENLDTSSEQGVYVAAEMTDRFEEILGSNYEVIDRAAEALATANEALDSAAAANVTAGNAVTSAGAANATAAAAVDSAAAANTTAGNAVTTANGATTTANTAKATADGLAASIATANTNASNAVSTANTALTTANGIDAKAQQALDASDGRYNGNSAIVVYNGAGEEWSAGLSIKKGTRAAPGTTKWYAGSDAADTQNFALARYSAAGAYVDTPIKVLYSDGTIAIGSKRVTGMADPTGNQDGATKNYADTRDALRVAKTGDTMSGTLNVGGVTNSGAFQCTADVGGGWVDWNGSRKFAVQVDCPNQAAAYGGMRWTAWGQRHIAAIEAFGNSGGQPSIVFQLADQGNAWTFNSDNITRAKGGYVWGSWNINPAAADWISTVGIEANDLDKPYVRRASDSGIRRMPYVASNNTVGIYWDGTYLRGLVDRSRDCGLWDTGSAPNVYRMFYSGDSRVAQSWRVGNSYMIITVDGTDYAINFVPSDERVKRNIVPSPVSALDKLDKVDLYSFQFKEGFPMNPDEKHEVGFLAQQLKAIDPTWVQGGDSKEGPTQPGEEPLTSIMSPNHLPILATAVKAIKELRAQVDELKAELAALKGA</sequence>
<dbReference type="RefSeq" id="YP_009218128.1">
    <property type="nucleotide sequence ID" value="NC_029007.1"/>
</dbReference>
<reference evidence="7 8" key="1">
    <citation type="submission" date="2014-08" db="EMBL/GenBank/DDBJ databases">
        <title>Isolation and characterization of bacteriophages infecting R. solanacearum from Thailand.</title>
        <authorList>
            <person name="Narulita E."/>
            <person name="Kawasaki T."/>
            <person name="Fujie M."/>
            <person name="Yamada T."/>
        </authorList>
    </citation>
    <scope>NUCLEOTIDE SEQUENCE [LARGE SCALE GENOMIC DNA]</scope>
</reference>
<name>A0A077KRY2_9CAUD</name>
<protein>
    <submittedName>
        <fullName evidence="7">Putative phage tail fiber protein</fullName>
    </submittedName>
</protein>
<evidence type="ECO:0000256" key="3">
    <source>
        <dbReference type="ARBA" id="ARBA00022844"/>
    </source>
</evidence>
<evidence type="ECO:0000256" key="5">
    <source>
        <dbReference type="SAM" id="MobiDB-lite"/>
    </source>
</evidence>
<comment type="subcellular location">
    <subcellularLocation>
        <location evidence="1">Virion</location>
    </subcellularLocation>
</comment>
<dbReference type="GO" id="GO:0098015">
    <property type="term" value="C:virus tail"/>
    <property type="evidence" value="ECO:0007669"/>
    <property type="project" value="UniProtKB-KW"/>
</dbReference>
<feature type="coiled-coil region" evidence="4">
    <location>
        <begin position="706"/>
        <end position="733"/>
    </location>
</feature>
<feature type="domain" description="Peptidase S74" evidence="6">
    <location>
        <begin position="619"/>
        <end position="727"/>
    </location>
</feature>
<dbReference type="OrthoDB" id="25966at10239"/>
<feature type="region of interest" description="Disordered" evidence="5">
    <location>
        <begin position="675"/>
        <end position="698"/>
    </location>
</feature>
<keyword evidence="4" id="KW-0175">Coiled coil</keyword>
<dbReference type="Proteomes" id="UP000203427">
    <property type="component" value="Segment"/>
</dbReference>
<evidence type="ECO:0000313" key="8">
    <source>
        <dbReference type="Proteomes" id="UP000203427"/>
    </source>
</evidence>
<dbReference type="Pfam" id="PF03906">
    <property type="entry name" value="Phage_T7_tail"/>
    <property type="match status" value="1"/>
</dbReference>
<keyword evidence="8" id="KW-1185">Reference proteome</keyword>
<proteinExistence type="predicted"/>
<evidence type="ECO:0000259" key="6">
    <source>
        <dbReference type="PROSITE" id="PS51688"/>
    </source>
</evidence>
<evidence type="ECO:0000313" key="7">
    <source>
        <dbReference type="EMBL" id="BAP34930.1"/>
    </source>
</evidence>
<dbReference type="PROSITE" id="PS51688">
    <property type="entry name" value="ICA"/>
    <property type="match status" value="1"/>
</dbReference>
<dbReference type="InterPro" id="IPR005604">
    <property type="entry name" value="Phage_T7_tail_fibre-like_N"/>
</dbReference>
<dbReference type="EMBL" id="AB983711">
    <property type="protein sequence ID" value="BAP34930.1"/>
    <property type="molecule type" value="Genomic_DNA"/>
</dbReference>
<dbReference type="KEGG" id="vg:26644304"/>
<evidence type="ECO:0000256" key="1">
    <source>
        <dbReference type="ARBA" id="ARBA00004328"/>
    </source>
</evidence>
<accession>A0A077KRY2</accession>
<evidence type="ECO:0000256" key="2">
    <source>
        <dbReference type="ARBA" id="ARBA00022732"/>
    </source>
</evidence>
<dbReference type="InterPro" id="IPR030392">
    <property type="entry name" value="S74_ICA"/>
</dbReference>
<organism evidence="7 8">
    <name type="scientific">Ralstonia phage RSJ5</name>
    <dbReference type="NCBI Taxonomy" id="1538364"/>
    <lineage>
        <taxon>Viruses</taxon>
        <taxon>Duplodnaviria</taxon>
        <taxon>Heunggongvirae</taxon>
        <taxon>Uroviricota</taxon>
        <taxon>Caudoviricetes</taxon>
        <taxon>Autographivirales</taxon>
        <taxon>Autonotataviridae</taxon>
        <taxon>Risjevirus</taxon>
        <taxon>Risjevirus RSJ5</taxon>
    </lineage>
</organism>